<proteinExistence type="predicted"/>
<dbReference type="EMBL" id="JABSTR010000005">
    <property type="protein sequence ID" value="KAH9371552.1"/>
    <property type="molecule type" value="Genomic_DNA"/>
</dbReference>
<gene>
    <name evidence="2" type="ORF">HPB48_016423</name>
</gene>
<dbReference type="AlphaFoldDB" id="A0A9J6GAX1"/>
<organism evidence="2 3">
    <name type="scientific">Haemaphysalis longicornis</name>
    <name type="common">Bush tick</name>
    <dbReference type="NCBI Taxonomy" id="44386"/>
    <lineage>
        <taxon>Eukaryota</taxon>
        <taxon>Metazoa</taxon>
        <taxon>Ecdysozoa</taxon>
        <taxon>Arthropoda</taxon>
        <taxon>Chelicerata</taxon>
        <taxon>Arachnida</taxon>
        <taxon>Acari</taxon>
        <taxon>Parasitiformes</taxon>
        <taxon>Ixodida</taxon>
        <taxon>Ixodoidea</taxon>
        <taxon>Ixodidae</taxon>
        <taxon>Haemaphysalinae</taxon>
        <taxon>Haemaphysalis</taxon>
    </lineage>
</organism>
<sequence length="237" mass="27175">MMGETEAVLITFEGTHVPHNVLFRRVLYRCKPERPNALKCNRCREYGHRMLNCPRPPTYQRCPHLLNQAQRNSMKRIVAPPIASTAEENIRPLTTPAPYKSSNTKRATKPHTSAGKASGSSWKHHNQKNTENHLSPGSSLQGKHLLLGSCHLVAPTRSMCSSNKLPTVKTSPHYPQHNRRLQDLLDPIPGIWKFRRSQLHHVHFSSRLRFYQRVSRARPFLLPRPSLSLTHLQIPHQ</sequence>
<dbReference type="Proteomes" id="UP000821853">
    <property type="component" value="Chromosome 3"/>
</dbReference>
<comment type="caution">
    <text evidence="2">The sequence shown here is derived from an EMBL/GenBank/DDBJ whole genome shotgun (WGS) entry which is preliminary data.</text>
</comment>
<evidence type="ECO:0008006" key="4">
    <source>
        <dbReference type="Google" id="ProtNLM"/>
    </source>
</evidence>
<evidence type="ECO:0000313" key="3">
    <source>
        <dbReference type="Proteomes" id="UP000821853"/>
    </source>
</evidence>
<reference evidence="2 3" key="1">
    <citation type="journal article" date="2020" name="Cell">
        <title>Large-Scale Comparative Analyses of Tick Genomes Elucidate Their Genetic Diversity and Vector Capacities.</title>
        <authorList>
            <consortium name="Tick Genome and Microbiome Consortium (TIGMIC)"/>
            <person name="Jia N."/>
            <person name="Wang J."/>
            <person name="Shi W."/>
            <person name="Du L."/>
            <person name="Sun Y."/>
            <person name="Zhan W."/>
            <person name="Jiang J.F."/>
            <person name="Wang Q."/>
            <person name="Zhang B."/>
            <person name="Ji P."/>
            <person name="Bell-Sakyi L."/>
            <person name="Cui X.M."/>
            <person name="Yuan T.T."/>
            <person name="Jiang B.G."/>
            <person name="Yang W.F."/>
            <person name="Lam T.T."/>
            <person name="Chang Q.C."/>
            <person name="Ding S.J."/>
            <person name="Wang X.J."/>
            <person name="Zhu J.G."/>
            <person name="Ruan X.D."/>
            <person name="Zhao L."/>
            <person name="Wei J.T."/>
            <person name="Ye R.Z."/>
            <person name="Que T.C."/>
            <person name="Du C.H."/>
            <person name="Zhou Y.H."/>
            <person name="Cheng J.X."/>
            <person name="Dai P.F."/>
            <person name="Guo W.B."/>
            <person name="Han X.H."/>
            <person name="Huang E.J."/>
            <person name="Li L.F."/>
            <person name="Wei W."/>
            <person name="Gao Y.C."/>
            <person name="Liu J.Z."/>
            <person name="Shao H.Z."/>
            <person name="Wang X."/>
            <person name="Wang C.C."/>
            <person name="Yang T.C."/>
            <person name="Huo Q.B."/>
            <person name="Li W."/>
            <person name="Chen H.Y."/>
            <person name="Chen S.E."/>
            <person name="Zhou L.G."/>
            <person name="Ni X.B."/>
            <person name="Tian J.H."/>
            <person name="Sheng Y."/>
            <person name="Liu T."/>
            <person name="Pan Y.S."/>
            <person name="Xia L.Y."/>
            <person name="Li J."/>
            <person name="Zhao F."/>
            <person name="Cao W.C."/>
        </authorList>
    </citation>
    <scope>NUCLEOTIDE SEQUENCE [LARGE SCALE GENOMIC DNA]</scope>
    <source>
        <strain evidence="2">HaeL-2018</strain>
    </source>
</reference>
<keyword evidence="3" id="KW-1185">Reference proteome</keyword>
<dbReference type="VEuPathDB" id="VectorBase:HLOH_060780"/>
<evidence type="ECO:0000256" key="1">
    <source>
        <dbReference type="SAM" id="MobiDB-lite"/>
    </source>
</evidence>
<protein>
    <recommendedName>
        <fullName evidence="4">CCHC-type domain-containing protein</fullName>
    </recommendedName>
</protein>
<evidence type="ECO:0000313" key="2">
    <source>
        <dbReference type="EMBL" id="KAH9371552.1"/>
    </source>
</evidence>
<feature type="region of interest" description="Disordered" evidence="1">
    <location>
        <begin position="86"/>
        <end position="140"/>
    </location>
</feature>
<name>A0A9J6GAX1_HAELO</name>
<dbReference type="OrthoDB" id="7616808at2759"/>
<accession>A0A9J6GAX1</accession>